<sequence length="113" mass="12662">MLCHDSCIAKGLDWMTFGDPSQTDWQRQQLQWALPSLRWGSALSLAECLLQQRSAGGGGKQPQRYGVWGILGSQPSASLDAPGATLWAGFPGRQRCHFKRRVSIHGFYRNRFL</sequence>
<evidence type="ECO:0000313" key="2">
    <source>
        <dbReference type="Proteomes" id="UP001178461"/>
    </source>
</evidence>
<dbReference type="AlphaFoldDB" id="A0AA35PB02"/>
<proteinExistence type="predicted"/>
<organism evidence="1 2">
    <name type="scientific">Podarcis lilfordi</name>
    <name type="common">Lilford's wall lizard</name>
    <dbReference type="NCBI Taxonomy" id="74358"/>
    <lineage>
        <taxon>Eukaryota</taxon>
        <taxon>Metazoa</taxon>
        <taxon>Chordata</taxon>
        <taxon>Craniata</taxon>
        <taxon>Vertebrata</taxon>
        <taxon>Euteleostomi</taxon>
        <taxon>Lepidosauria</taxon>
        <taxon>Squamata</taxon>
        <taxon>Bifurcata</taxon>
        <taxon>Unidentata</taxon>
        <taxon>Episquamata</taxon>
        <taxon>Laterata</taxon>
        <taxon>Lacertibaenia</taxon>
        <taxon>Lacertidae</taxon>
        <taxon>Podarcis</taxon>
    </lineage>
</organism>
<dbReference type="EMBL" id="OX395131">
    <property type="protein sequence ID" value="CAI5778673.1"/>
    <property type="molecule type" value="Genomic_DNA"/>
</dbReference>
<gene>
    <name evidence="1" type="ORF">PODLI_1B024007</name>
</gene>
<evidence type="ECO:0000313" key="1">
    <source>
        <dbReference type="EMBL" id="CAI5778673.1"/>
    </source>
</evidence>
<keyword evidence="2" id="KW-1185">Reference proteome</keyword>
<reference evidence="1" key="1">
    <citation type="submission" date="2022-12" db="EMBL/GenBank/DDBJ databases">
        <authorList>
            <person name="Alioto T."/>
            <person name="Alioto T."/>
            <person name="Gomez Garrido J."/>
        </authorList>
    </citation>
    <scope>NUCLEOTIDE SEQUENCE</scope>
</reference>
<protein>
    <submittedName>
        <fullName evidence="1">Uncharacterized protein</fullName>
    </submittedName>
</protein>
<dbReference type="Proteomes" id="UP001178461">
    <property type="component" value="Chromosome 6"/>
</dbReference>
<name>A0AA35PB02_9SAUR</name>
<accession>A0AA35PB02</accession>